<sequence>MLFELKRCSYLRIKKIVNRYSVLKKMNTIRRRIRGSKGRKAVEQNGLKTASAVVSIMENSGFEPVLSFGTLLGAVREHDLIHGDNDIDLGIIVDYNDDETWRKVRSVLEEGGYQLLRQYSYSGSITEQAYGADGFSFDVWGFLREPDGRHLRSFYHCRIDEGVYHSDRDRSIKYIDMPVFENRRYTKVGEYQLPVPINAEQMVAAVYGDDWQTPNPNFVAGTGFTLVEGVVETYQEFMSGH</sequence>
<dbReference type="HOGENOM" id="CLU_100155_1_0_11"/>
<evidence type="ECO:0000313" key="2">
    <source>
        <dbReference type="Proteomes" id="UP000002026"/>
    </source>
</evidence>
<accession>C7N5S9</accession>
<dbReference type="Proteomes" id="UP000002026">
    <property type="component" value="Chromosome"/>
</dbReference>
<evidence type="ECO:0000313" key="1">
    <source>
        <dbReference type="EMBL" id="ACV22264.1"/>
    </source>
</evidence>
<dbReference type="PANTHER" id="PTHR13627:SF31">
    <property type="entry name" value="RIBITOL 5-PHOSPHATE TRANSFERASE FKRP"/>
    <property type="match status" value="1"/>
</dbReference>
<dbReference type="STRING" id="471855.Shel_12360"/>
<dbReference type="RefSeq" id="WP_012798367.1">
    <property type="nucleotide sequence ID" value="NC_013165.1"/>
</dbReference>
<dbReference type="PANTHER" id="PTHR13627">
    <property type="entry name" value="FUKUTIN RELATED PROTEIN"/>
    <property type="match status" value="1"/>
</dbReference>
<organism evidence="1 2">
    <name type="scientific">Slackia heliotrinireducens (strain ATCC 29202 / DSM 20476 / NCTC 11029 / RHS 1)</name>
    <name type="common">Peptococcus heliotrinreducens</name>
    <dbReference type="NCBI Taxonomy" id="471855"/>
    <lineage>
        <taxon>Bacteria</taxon>
        <taxon>Bacillati</taxon>
        <taxon>Actinomycetota</taxon>
        <taxon>Coriobacteriia</taxon>
        <taxon>Eggerthellales</taxon>
        <taxon>Eggerthellaceae</taxon>
        <taxon>Slackia</taxon>
    </lineage>
</organism>
<dbReference type="eggNOG" id="ENOG5033MV0">
    <property type="taxonomic scope" value="Bacteria"/>
</dbReference>
<keyword evidence="2" id="KW-1185">Reference proteome</keyword>
<dbReference type="AlphaFoldDB" id="C7N5S9"/>
<gene>
    <name evidence="1" type="ordered locus">Shel_12360</name>
</gene>
<dbReference type="InterPro" id="IPR052613">
    <property type="entry name" value="LicD_transferase"/>
</dbReference>
<reference evidence="1 2" key="1">
    <citation type="journal article" date="2009" name="Stand. Genomic Sci.">
        <title>Complete genome sequence of Slackia heliotrinireducens type strain (RHS 1).</title>
        <authorList>
            <person name="Pukall R."/>
            <person name="Lapidus A."/>
            <person name="Nolan M."/>
            <person name="Copeland A."/>
            <person name="Glavina Del Rio T."/>
            <person name="Lucas S."/>
            <person name="Chen F."/>
            <person name="Tice H."/>
            <person name="Cheng J.F."/>
            <person name="Chertkov O."/>
            <person name="Bruce D."/>
            <person name="Goodwin L."/>
            <person name="Kuske C."/>
            <person name="Brettin T."/>
            <person name="Detter J.C."/>
            <person name="Han C."/>
            <person name="Pitluck S."/>
            <person name="Pati A."/>
            <person name="Mavrommatis K."/>
            <person name="Ivanova N."/>
            <person name="Ovchinnikova G."/>
            <person name="Chen A."/>
            <person name="Palaniappan K."/>
            <person name="Schneider S."/>
            <person name="Rohde M."/>
            <person name="Chain P."/>
            <person name="D'haeseleer P."/>
            <person name="Goker M."/>
            <person name="Bristow J."/>
            <person name="Eisen J.A."/>
            <person name="Markowitz V."/>
            <person name="Kyrpides N.C."/>
            <person name="Klenk H.P."/>
            <person name="Hugenholtz P."/>
        </authorList>
    </citation>
    <scope>NUCLEOTIDE SEQUENCE [LARGE SCALE GENOMIC DNA]</scope>
    <source>
        <strain evidence="2">ATCC 29202 / DSM 20476 / NCTC 11029 / RHS 1</strain>
    </source>
</reference>
<dbReference type="EMBL" id="CP001684">
    <property type="protein sequence ID" value="ACV22264.1"/>
    <property type="molecule type" value="Genomic_DNA"/>
</dbReference>
<protein>
    <submittedName>
        <fullName evidence="1">LICD family protein</fullName>
    </submittedName>
</protein>
<proteinExistence type="predicted"/>
<name>C7N5S9_SLAHD</name>
<dbReference type="KEGG" id="shi:Shel_12360"/>